<name>A0AAD3XIB1_NEPGR</name>
<evidence type="ECO:0000313" key="4">
    <source>
        <dbReference type="Proteomes" id="UP001279734"/>
    </source>
</evidence>
<dbReference type="AlphaFoldDB" id="A0AAD3XIB1"/>
<dbReference type="InterPro" id="IPR003611">
    <property type="entry name" value="NUMOD3"/>
</dbReference>
<feature type="domain" description="Nuclease associated modular" evidence="2">
    <location>
        <begin position="134"/>
        <end position="161"/>
    </location>
</feature>
<dbReference type="Proteomes" id="UP001279734">
    <property type="component" value="Unassembled WGS sequence"/>
</dbReference>
<sequence length="392" mass="45772">MNLSAPCWTYHLWLQVPVRTFSVQHPPLHHICNVFCRPHSCSMIQWSDCKRITMRSAYHDCLVKNTPLPFTMFNRAFPSSVDALESCDMRTYSDPNSCADLQYEQAGNEERRLNCQSDSAVIYSTEEMKETQRRRKIGQANKGRVPWNKGRKHSAETCARIKQRTIEALRDPKVRRKMSEALRAHSDIVKKKIGISLRRLWGERLKWKQLGEKFYLLWTESIAEAARKGGIDEEELDWGSYEKKKIEIDVQQLHQAAEKAMKKKMKQIRAQERARKKARLAKEKEHEDRDKIKRQKRKKTHKGKAITRESKLSAWLTQIHREKSINRQHVIQSEVMVSNYPILEKVDLKLMEKEKIQNKVSFADQIRAAKSKRSISTGIEALTTSFSPADKT</sequence>
<feature type="compositionally biased region" description="Basic and acidic residues" evidence="1">
    <location>
        <begin position="280"/>
        <end position="291"/>
    </location>
</feature>
<comment type="caution">
    <text evidence="3">The sequence shown here is derived from an EMBL/GenBank/DDBJ whole genome shotgun (WGS) entry which is preliminary data.</text>
</comment>
<dbReference type="Pfam" id="PF07460">
    <property type="entry name" value="NUMOD3"/>
    <property type="match status" value="1"/>
</dbReference>
<dbReference type="PANTHER" id="PTHR34199">
    <property type="entry name" value="NUMOD3 MOTIF FAMILY PROTEIN, EXPRESSED"/>
    <property type="match status" value="1"/>
</dbReference>
<dbReference type="EMBL" id="BSYO01000006">
    <property type="protein sequence ID" value="GMH05593.1"/>
    <property type="molecule type" value="Genomic_DNA"/>
</dbReference>
<dbReference type="PANTHER" id="PTHR34199:SF1">
    <property type="entry name" value="HISTONE-LYSINE N-METHYLTRANSFERASE, H3 LYSINE-79 SPECIFIC-LIKE PROTEIN"/>
    <property type="match status" value="1"/>
</dbReference>
<accession>A0AAD3XIB1</accession>
<reference evidence="3" key="1">
    <citation type="submission" date="2023-05" db="EMBL/GenBank/DDBJ databases">
        <title>Nepenthes gracilis genome sequencing.</title>
        <authorList>
            <person name="Fukushima K."/>
        </authorList>
    </citation>
    <scope>NUCLEOTIDE SEQUENCE</scope>
    <source>
        <strain evidence="3">SING2019-196</strain>
    </source>
</reference>
<evidence type="ECO:0000313" key="3">
    <source>
        <dbReference type="EMBL" id="GMH05593.1"/>
    </source>
</evidence>
<feature type="compositionally biased region" description="Basic residues" evidence="1">
    <location>
        <begin position="292"/>
        <end position="305"/>
    </location>
</feature>
<evidence type="ECO:0000256" key="1">
    <source>
        <dbReference type="SAM" id="MobiDB-lite"/>
    </source>
</evidence>
<organism evidence="3 4">
    <name type="scientific">Nepenthes gracilis</name>
    <name type="common">Slender pitcher plant</name>
    <dbReference type="NCBI Taxonomy" id="150966"/>
    <lineage>
        <taxon>Eukaryota</taxon>
        <taxon>Viridiplantae</taxon>
        <taxon>Streptophyta</taxon>
        <taxon>Embryophyta</taxon>
        <taxon>Tracheophyta</taxon>
        <taxon>Spermatophyta</taxon>
        <taxon>Magnoliopsida</taxon>
        <taxon>eudicotyledons</taxon>
        <taxon>Gunneridae</taxon>
        <taxon>Pentapetalae</taxon>
        <taxon>Caryophyllales</taxon>
        <taxon>Nepenthaceae</taxon>
        <taxon>Nepenthes</taxon>
    </lineage>
</organism>
<feature type="region of interest" description="Disordered" evidence="1">
    <location>
        <begin position="267"/>
        <end position="307"/>
    </location>
</feature>
<keyword evidence="4" id="KW-1185">Reference proteome</keyword>
<gene>
    <name evidence="3" type="ORF">Nepgr_007433</name>
</gene>
<protein>
    <recommendedName>
        <fullName evidence="2">Nuclease associated modular domain-containing protein</fullName>
    </recommendedName>
</protein>
<dbReference type="GO" id="GO:0003677">
    <property type="term" value="F:DNA binding"/>
    <property type="evidence" value="ECO:0007669"/>
    <property type="project" value="InterPro"/>
</dbReference>
<evidence type="ECO:0000259" key="2">
    <source>
        <dbReference type="Pfam" id="PF07460"/>
    </source>
</evidence>
<proteinExistence type="predicted"/>